<gene>
    <name evidence="1" type="ORF">ACFSKW_23970</name>
</gene>
<dbReference type="EMBL" id="JBHUFV010000034">
    <property type="protein sequence ID" value="MFD1934531.1"/>
    <property type="molecule type" value="Genomic_DNA"/>
</dbReference>
<reference evidence="2" key="1">
    <citation type="journal article" date="2019" name="Int. J. Syst. Evol. Microbiol.">
        <title>The Global Catalogue of Microorganisms (GCM) 10K type strain sequencing project: providing services to taxonomists for standard genome sequencing and annotation.</title>
        <authorList>
            <consortium name="The Broad Institute Genomics Platform"/>
            <consortium name="The Broad Institute Genome Sequencing Center for Infectious Disease"/>
            <person name="Wu L."/>
            <person name="Ma J."/>
        </authorList>
    </citation>
    <scope>NUCLEOTIDE SEQUENCE [LARGE SCALE GENOMIC DNA]</scope>
    <source>
        <strain evidence="2">ICMP 6774ER</strain>
    </source>
</reference>
<evidence type="ECO:0000313" key="2">
    <source>
        <dbReference type="Proteomes" id="UP001597368"/>
    </source>
</evidence>
<organism evidence="1 2">
    <name type="scientific">Nonomuraea mangrovi</name>
    <dbReference type="NCBI Taxonomy" id="2316207"/>
    <lineage>
        <taxon>Bacteria</taxon>
        <taxon>Bacillati</taxon>
        <taxon>Actinomycetota</taxon>
        <taxon>Actinomycetes</taxon>
        <taxon>Streptosporangiales</taxon>
        <taxon>Streptosporangiaceae</taxon>
        <taxon>Nonomuraea</taxon>
    </lineage>
</organism>
<accession>A0ABW4SYI4</accession>
<dbReference type="Proteomes" id="UP001597368">
    <property type="component" value="Unassembled WGS sequence"/>
</dbReference>
<sequence length="88" mass="9721">MRRLLAADAWRPASGEAFWDGGGYVDADTVIATATLYTETPQDARHVLIDALSGEVRYPMPAHESAYPLGDGTWLTAEGVTLFRWTHR</sequence>
<keyword evidence="2" id="KW-1185">Reference proteome</keyword>
<protein>
    <submittedName>
        <fullName evidence="1">Uncharacterized protein</fullName>
    </submittedName>
</protein>
<comment type="caution">
    <text evidence="1">The sequence shown here is derived from an EMBL/GenBank/DDBJ whole genome shotgun (WGS) entry which is preliminary data.</text>
</comment>
<dbReference type="RefSeq" id="WP_379574614.1">
    <property type="nucleotide sequence ID" value="NZ_JBHUFV010000034.1"/>
</dbReference>
<evidence type="ECO:0000313" key="1">
    <source>
        <dbReference type="EMBL" id="MFD1934531.1"/>
    </source>
</evidence>
<name>A0ABW4SYI4_9ACTN</name>
<proteinExistence type="predicted"/>